<evidence type="ECO:0000256" key="1">
    <source>
        <dbReference type="SAM" id="SignalP"/>
    </source>
</evidence>
<dbReference type="EMBL" id="CH476633">
    <property type="protein sequence ID" value="EDN93330.1"/>
    <property type="molecule type" value="Genomic_DNA"/>
</dbReference>
<dbReference type="Gene3D" id="3.90.226.10">
    <property type="entry name" value="2-enoyl-CoA Hydratase, Chain A, domain 1"/>
    <property type="match status" value="1"/>
</dbReference>
<protein>
    <submittedName>
        <fullName evidence="2">Uncharacterized protein</fullName>
    </submittedName>
</protein>
<dbReference type="Proteomes" id="UP000001312">
    <property type="component" value="Unassembled WGS sequence"/>
</dbReference>
<keyword evidence="1" id="KW-0732">Signal</keyword>
<dbReference type="GeneID" id="5485997"/>
<proteinExistence type="predicted"/>
<feature type="signal peptide" evidence="1">
    <location>
        <begin position="1"/>
        <end position="20"/>
    </location>
</feature>
<evidence type="ECO:0000313" key="2">
    <source>
        <dbReference type="EMBL" id="EDN93330.1"/>
    </source>
</evidence>
<sequence>MIFSWLRSSAIPLLLSTVIALDLPIYPGLRTNQSRPGVLEIAFNNTKSEVNVWSQDALSGLSDVVQKLQNDTEIKVVLFTSDVPLYFLNHLDLLIQPFGQHSPSGIAESGYAIIFEAIPGYDWLIRSELIGRIT</sequence>
<evidence type="ECO:0000313" key="3">
    <source>
        <dbReference type="Proteomes" id="UP000001312"/>
    </source>
</evidence>
<dbReference type="RefSeq" id="XP_001589475.1">
    <property type="nucleotide sequence ID" value="XM_001589425.1"/>
</dbReference>
<dbReference type="InParanoid" id="A7EV38"/>
<dbReference type="AlphaFoldDB" id="A7EV38"/>
<name>A7EV38_SCLS1</name>
<dbReference type="HOGENOM" id="CLU_1897470_0_0_1"/>
<accession>A7EV38</accession>
<dbReference type="SUPFAM" id="SSF52096">
    <property type="entry name" value="ClpP/crotonase"/>
    <property type="match status" value="1"/>
</dbReference>
<gene>
    <name evidence="2" type="ORF">SS1G_09196</name>
</gene>
<dbReference type="STRING" id="665079.A7EV38"/>
<keyword evidence="3" id="KW-1185">Reference proteome</keyword>
<organism evidence="2 3">
    <name type="scientific">Sclerotinia sclerotiorum (strain ATCC 18683 / 1980 / Ss-1)</name>
    <name type="common">White mold</name>
    <name type="synonym">Whetzelinia sclerotiorum</name>
    <dbReference type="NCBI Taxonomy" id="665079"/>
    <lineage>
        <taxon>Eukaryota</taxon>
        <taxon>Fungi</taxon>
        <taxon>Dikarya</taxon>
        <taxon>Ascomycota</taxon>
        <taxon>Pezizomycotina</taxon>
        <taxon>Leotiomycetes</taxon>
        <taxon>Helotiales</taxon>
        <taxon>Sclerotiniaceae</taxon>
        <taxon>Sclerotinia</taxon>
    </lineage>
</organism>
<dbReference type="InterPro" id="IPR029045">
    <property type="entry name" value="ClpP/crotonase-like_dom_sf"/>
</dbReference>
<dbReference type="KEGG" id="ssl:SS1G_09196"/>
<reference evidence="3" key="1">
    <citation type="journal article" date="2011" name="PLoS Genet.">
        <title>Genomic analysis of the necrotrophic fungal pathogens Sclerotinia sclerotiorum and Botrytis cinerea.</title>
        <authorList>
            <person name="Amselem J."/>
            <person name="Cuomo C.A."/>
            <person name="van Kan J.A."/>
            <person name="Viaud M."/>
            <person name="Benito E.P."/>
            <person name="Couloux A."/>
            <person name="Coutinho P.M."/>
            <person name="de Vries R.P."/>
            <person name="Dyer P.S."/>
            <person name="Fillinger S."/>
            <person name="Fournier E."/>
            <person name="Gout L."/>
            <person name="Hahn M."/>
            <person name="Kohn L."/>
            <person name="Lapalu N."/>
            <person name="Plummer K.M."/>
            <person name="Pradier J.M."/>
            <person name="Quevillon E."/>
            <person name="Sharon A."/>
            <person name="Simon A."/>
            <person name="ten Have A."/>
            <person name="Tudzynski B."/>
            <person name="Tudzynski P."/>
            <person name="Wincker P."/>
            <person name="Andrew M."/>
            <person name="Anthouard V."/>
            <person name="Beever R.E."/>
            <person name="Beffa R."/>
            <person name="Benoit I."/>
            <person name="Bouzid O."/>
            <person name="Brault B."/>
            <person name="Chen Z."/>
            <person name="Choquer M."/>
            <person name="Collemare J."/>
            <person name="Cotton P."/>
            <person name="Danchin E.G."/>
            <person name="Da Silva C."/>
            <person name="Gautier A."/>
            <person name="Giraud C."/>
            <person name="Giraud T."/>
            <person name="Gonzalez C."/>
            <person name="Grossetete S."/>
            <person name="Guldener U."/>
            <person name="Henrissat B."/>
            <person name="Howlett B.J."/>
            <person name="Kodira C."/>
            <person name="Kretschmer M."/>
            <person name="Lappartient A."/>
            <person name="Leroch M."/>
            <person name="Levis C."/>
            <person name="Mauceli E."/>
            <person name="Neuveglise C."/>
            <person name="Oeser B."/>
            <person name="Pearson M."/>
            <person name="Poulain J."/>
            <person name="Poussereau N."/>
            <person name="Quesneville H."/>
            <person name="Rascle C."/>
            <person name="Schumacher J."/>
            <person name="Segurens B."/>
            <person name="Sexton A."/>
            <person name="Silva E."/>
            <person name="Sirven C."/>
            <person name="Soanes D.M."/>
            <person name="Talbot N.J."/>
            <person name="Templeton M."/>
            <person name="Yandava C."/>
            <person name="Yarden O."/>
            <person name="Zeng Q."/>
            <person name="Rollins J.A."/>
            <person name="Lebrun M.H."/>
            <person name="Dickman M."/>
        </authorList>
    </citation>
    <scope>NUCLEOTIDE SEQUENCE [LARGE SCALE GENOMIC DNA]</scope>
    <source>
        <strain evidence="3">ATCC 18683 / 1980 / Ss-1</strain>
    </source>
</reference>
<feature type="chain" id="PRO_5002707941" evidence="1">
    <location>
        <begin position="21"/>
        <end position="134"/>
    </location>
</feature>